<feature type="chain" id="PRO_5002060572" evidence="1">
    <location>
        <begin position="23"/>
        <end position="48"/>
    </location>
</feature>
<reference evidence="2 3" key="1">
    <citation type="submission" date="2014-03" db="EMBL/GenBank/DDBJ databases">
        <title>Draft genome of the hookworm Oesophagostomum dentatum.</title>
        <authorList>
            <person name="Mitreva M."/>
        </authorList>
    </citation>
    <scope>NUCLEOTIDE SEQUENCE [LARGE SCALE GENOMIC DNA]</scope>
    <source>
        <strain evidence="2 3">OD-Hann</strain>
    </source>
</reference>
<feature type="signal peptide" evidence="1">
    <location>
        <begin position="1"/>
        <end position="22"/>
    </location>
</feature>
<dbReference type="AlphaFoldDB" id="A0A0B1RUT3"/>
<dbReference type="EMBL" id="KN611354">
    <property type="protein sequence ID" value="KHJ76843.1"/>
    <property type="molecule type" value="Genomic_DNA"/>
</dbReference>
<dbReference type="OrthoDB" id="5822005at2759"/>
<name>A0A0B1RUT3_OESDE</name>
<evidence type="ECO:0000313" key="2">
    <source>
        <dbReference type="EMBL" id="KHJ76843.1"/>
    </source>
</evidence>
<accession>A0A0B1RUT3</accession>
<sequence>MMKWTLLSVLVMVCVLNAVAWADASDDANIDQLMARVYRTVLLKSKRS</sequence>
<feature type="non-terminal residue" evidence="2">
    <location>
        <position position="48"/>
    </location>
</feature>
<protein>
    <submittedName>
        <fullName evidence="2">Uncharacterized protein</fullName>
    </submittedName>
</protein>
<evidence type="ECO:0000256" key="1">
    <source>
        <dbReference type="SAM" id="SignalP"/>
    </source>
</evidence>
<evidence type="ECO:0000313" key="3">
    <source>
        <dbReference type="Proteomes" id="UP000053660"/>
    </source>
</evidence>
<organism evidence="2 3">
    <name type="scientific">Oesophagostomum dentatum</name>
    <name type="common">Nodular worm</name>
    <dbReference type="NCBI Taxonomy" id="61180"/>
    <lineage>
        <taxon>Eukaryota</taxon>
        <taxon>Metazoa</taxon>
        <taxon>Ecdysozoa</taxon>
        <taxon>Nematoda</taxon>
        <taxon>Chromadorea</taxon>
        <taxon>Rhabditida</taxon>
        <taxon>Rhabditina</taxon>
        <taxon>Rhabditomorpha</taxon>
        <taxon>Strongyloidea</taxon>
        <taxon>Strongylidae</taxon>
        <taxon>Oesophagostomum</taxon>
    </lineage>
</organism>
<gene>
    <name evidence="2" type="ORF">OESDEN_23537</name>
</gene>
<keyword evidence="1" id="KW-0732">Signal</keyword>
<proteinExistence type="predicted"/>
<dbReference type="Proteomes" id="UP000053660">
    <property type="component" value="Unassembled WGS sequence"/>
</dbReference>
<keyword evidence="3" id="KW-1185">Reference proteome</keyword>